<proteinExistence type="predicted"/>
<protein>
    <submittedName>
        <fullName evidence="2">Uncharacterized protein</fullName>
    </submittedName>
</protein>
<dbReference type="AlphaFoldDB" id="A0A401T2Z0"/>
<feature type="region of interest" description="Disordered" evidence="1">
    <location>
        <begin position="1"/>
        <end position="21"/>
    </location>
</feature>
<evidence type="ECO:0000313" key="3">
    <source>
        <dbReference type="Proteomes" id="UP000287033"/>
    </source>
</evidence>
<gene>
    <name evidence="2" type="ORF">chiPu_0015529</name>
</gene>
<sequence length="67" mass="7875">MPTGSERNQRERREEEGAKRDHFRLQRLRALPQATRARLRAGSPRRRSYFVAGSMHVLLARFLAAER</sequence>
<keyword evidence="3" id="KW-1185">Reference proteome</keyword>
<comment type="caution">
    <text evidence="2">The sequence shown here is derived from an EMBL/GenBank/DDBJ whole genome shotgun (WGS) entry which is preliminary data.</text>
</comment>
<evidence type="ECO:0000313" key="2">
    <source>
        <dbReference type="EMBL" id="GCC37029.1"/>
    </source>
</evidence>
<feature type="compositionally biased region" description="Basic and acidic residues" evidence="1">
    <location>
        <begin position="7"/>
        <end position="21"/>
    </location>
</feature>
<reference evidence="2 3" key="1">
    <citation type="journal article" date="2018" name="Nat. Ecol. Evol.">
        <title>Shark genomes provide insights into elasmobranch evolution and the origin of vertebrates.</title>
        <authorList>
            <person name="Hara Y"/>
            <person name="Yamaguchi K"/>
            <person name="Onimaru K"/>
            <person name="Kadota M"/>
            <person name="Koyanagi M"/>
            <person name="Keeley SD"/>
            <person name="Tatsumi K"/>
            <person name="Tanaka K"/>
            <person name="Motone F"/>
            <person name="Kageyama Y"/>
            <person name="Nozu R"/>
            <person name="Adachi N"/>
            <person name="Nishimura O"/>
            <person name="Nakagawa R"/>
            <person name="Tanegashima C"/>
            <person name="Kiyatake I"/>
            <person name="Matsumoto R"/>
            <person name="Murakumo K"/>
            <person name="Nishida K"/>
            <person name="Terakita A"/>
            <person name="Kuratani S"/>
            <person name="Sato K"/>
            <person name="Hyodo S Kuraku.S."/>
        </authorList>
    </citation>
    <scope>NUCLEOTIDE SEQUENCE [LARGE SCALE GENOMIC DNA]</scope>
</reference>
<dbReference type="EMBL" id="BEZZ01000929">
    <property type="protein sequence ID" value="GCC37029.1"/>
    <property type="molecule type" value="Genomic_DNA"/>
</dbReference>
<accession>A0A401T2Z0</accession>
<evidence type="ECO:0000256" key="1">
    <source>
        <dbReference type="SAM" id="MobiDB-lite"/>
    </source>
</evidence>
<organism evidence="2 3">
    <name type="scientific">Chiloscyllium punctatum</name>
    <name type="common">Brownbanded bambooshark</name>
    <name type="synonym">Hemiscyllium punctatum</name>
    <dbReference type="NCBI Taxonomy" id="137246"/>
    <lineage>
        <taxon>Eukaryota</taxon>
        <taxon>Metazoa</taxon>
        <taxon>Chordata</taxon>
        <taxon>Craniata</taxon>
        <taxon>Vertebrata</taxon>
        <taxon>Chondrichthyes</taxon>
        <taxon>Elasmobranchii</taxon>
        <taxon>Galeomorphii</taxon>
        <taxon>Galeoidea</taxon>
        <taxon>Orectolobiformes</taxon>
        <taxon>Hemiscylliidae</taxon>
        <taxon>Chiloscyllium</taxon>
    </lineage>
</organism>
<dbReference type="Proteomes" id="UP000287033">
    <property type="component" value="Unassembled WGS sequence"/>
</dbReference>
<name>A0A401T2Z0_CHIPU</name>